<gene>
    <name evidence="1" type="ORF">SAMN02746065_10929</name>
</gene>
<evidence type="ECO:0000313" key="1">
    <source>
        <dbReference type="EMBL" id="SMC74770.1"/>
    </source>
</evidence>
<accession>A0A1W2BPE5</accession>
<evidence type="ECO:0000313" key="2">
    <source>
        <dbReference type="Proteomes" id="UP000192418"/>
    </source>
</evidence>
<dbReference type="EMBL" id="FWXY01000009">
    <property type="protein sequence ID" value="SMC74770.1"/>
    <property type="molecule type" value="Genomic_DNA"/>
</dbReference>
<dbReference type="AlphaFoldDB" id="A0A1W2BPE5"/>
<name>A0A1W2BPE5_9BACT</name>
<protein>
    <submittedName>
        <fullName evidence="1">Uncharacterized protein</fullName>
    </submittedName>
</protein>
<sequence>MADSPTLIENPMLSTIDGSFAKEMEKLISDNSDKTNVCLYNLSIFLGFLSARHPIFIKEFQSGFEKRLITEILKHARTDENAKKKAQEMGIDLYDESEFEEISFSESRNVTLVKMIENAQKNAKFIHYSMGWLFLHSLEVNFLLCDDPFIVKDRPIEVRELISHSDEYIALIPLSRQLCLALSSVKKDIKHEFIKEDQARVINNLVIGNAKKWVIGATKESLENV</sequence>
<dbReference type="InterPro" id="IPR025332">
    <property type="entry name" value="DUF4238"/>
</dbReference>
<dbReference type="Pfam" id="PF14022">
    <property type="entry name" value="DUF4238"/>
    <property type="match status" value="1"/>
</dbReference>
<dbReference type="Proteomes" id="UP000192418">
    <property type="component" value="Unassembled WGS sequence"/>
</dbReference>
<proteinExistence type="predicted"/>
<keyword evidence="2" id="KW-1185">Reference proteome</keyword>
<reference evidence="1 2" key="1">
    <citation type="submission" date="2017-04" db="EMBL/GenBank/DDBJ databases">
        <authorList>
            <person name="Afonso C.L."/>
            <person name="Miller P.J."/>
            <person name="Scott M.A."/>
            <person name="Spackman E."/>
            <person name="Goraichik I."/>
            <person name="Dimitrov K.M."/>
            <person name="Suarez D.L."/>
            <person name="Swayne D.E."/>
        </authorList>
    </citation>
    <scope>NUCLEOTIDE SEQUENCE [LARGE SCALE GENOMIC DNA]</scope>
    <source>
        <strain evidence="1 2">DSM 3385</strain>
    </source>
</reference>
<organism evidence="1 2">
    <name type="scientific">Desulfocicer vacuolatum DSM 3385</name>
    <dbReference type="NCBI Taxonomy" id="1121400"/>
    <lineage>
        <taxon>Bacteria</taxon>
        <taxon>Pseudomonadati</taxon>
        <taxon>Thermodesulfobacteriota</taxon>
        <taxon>Desulfobacteria</taxon>
        <taxon>Desulfobacterales</taxon>
        <taxon>Desulfobacteraceae</taxon>
        <taxon>Desulfocicer</taxon>
    </lineage>
</organism>